<feature type="transmembrane region" description="Helical" evidence="10">
    <location>
        <begin position="168"/>
        <end position="188"/>
    </location>
</feature>
<comment type="caution">
    <text evidence="12">The sequence shown here is derived from an EMBL/GenBank/DDBJ whole genome shotgun (WGS) entry which is preliminary data.</text>
</comment>
<dbReference type="GO" id="GO:0006811">
    <property type="term" value="P:monoatomic ion transport"/>
    <property type="evidence" value="ECO:0007669"/>
    <property type="project" value="UniProtKB-KW"/>
</dbReference>
<gene>
    <name evidence="12" type="ORF">GCM10011396_34870</name>
</gene>
<dbReference type="PROSITE" id="PS50928">
    <property type="entry name" value="ABC_TM1"/>
    <property type="match status" value="1"/>
</dbReference>
<dbReference type="AlphaFoldDB" id="A0A916XMJ9"/>
<comment type="similarity">
    <text evidence="10">Belongs to the binding-protein-dependent transport system permease family.</text>
</comment>
<proteinExistence type="inferred from homology"/>
<dbReference type="GO" id="GO:0015112">
    <property type="term" value="F:nitrate transmembrane transporter activity"/>
    <property type="evidence" value="ECO:0007669"/>
    <property type="project" value="InterPro"/>
</dbReference>
<dbReference type="SUPFAM" id="SSF161098">
    <property type="entry name" value="MetI-like"/>
    <property type="match status" value="1"/>
</dbReference>
<dbReference type="GO" id="GO:0042918">
    <property type="term" value="P:alkanesulfonate transmembrane transport"/>
    <property type="evidence" value="ECO:0007669"/>
    <property type="project" value="UniProtKB-ARBA"/>
</dbReference>
<feature type="transmembrane region" description="Helical" evidence="10">
    <location>
        <begin position="70"/>
        <end position="93"/>
    </location>
</feature>
<evidence type="ECO:0000256" key="6">
    <source>
        <dbReference type="ARBA" id="ARBA00022692"/>
    </source>
</evidence>
<evidence type="ECO:0000256" key="1">
    <source>
        <dbReference type="ARBA" id="ARBA00004533"/>
    </source>
</evidence>
<keyword evidence="13" id="KW-1185">Reference proteome</keyword>
<evidence type="ECO:0000256" key="10">
    <source>
        <dbReference type="RuleBase" id="RU363032"/>
    </source>
</evidence>
<feature type="transmembrane region" description="Helical" evidence="10">
    <location>
        <begin position="287"/>
        <end position="306"/>
    </location>
</feature>
<evidence type="ECO:0000313" key="12">
    <source>
        <dbReference type="EMBL" id="GGC84578.1"/>
    </source>
</evidence>
<dbReference type="Pfam" id="PF00528">
    <property type="entry name" value="BPD_transp_1"/>
    <property type="match status" value="1"/>
</dbReference>
<keyword evidence="8" id="KW-0406">Ion transport</keyword>
<keyword evidence="4" id="KW-1003">Cell membrane</keyword>
<evidence type="ECO:0000256" key="3">
    <source>
        <dbReference type="ARBA" id="ARBA00022448"/>
    </source>
</evidence>
<feature type="transmembrane region" description="Helical" evidence="10">
    <location>
        <begin position="255"/>
        <end position="281"/>
    </location>
</feature>
<dbReference type="NCBIfam" id="TIGR01183">
    <property type="entry name" value="ntrB"/>
    <property type="match status" value="1"/>
</dbReference>
<dbReference type="GO" id="GO:0005886">
    <property type="term" value="C:plasma membrane"/>
    <property type="evidence" value="ECO:0007669"/>
    <property type="project" value="UniProtKB-SubCell"/>
</dbReference>
<dbReference type="Gene3D" id="1.10.3720.10">
    <property type="entry name" value="MetI-like"/>
    <property type="match status" value="1"/>
</dbReference>
<feature type="transmembrane region" description="Helical" evidence="10">
    <location>
        <begin position="137"/>
        <end position="156"/>
    </location>
</feature>
<dbReference type="CDD" id="cd06261">
    <property type="entry name" value="TM_PBP2"/>
    <property type="match status" value="1"/>
</dbReference>
<dbReference type="FunFam" id="1.10.3720.10:FF:000003">
    <property type="entry name" value="Aliphatic sulfonate ABC transporter permease"/>
    <property type="match status" value="1"/>
</dbReference>
<protein>
    <submittedName>
        <fullName evidence="12">Nitrate ABC transporter, permease protein</fullName>
    </submittedName>
</protein>
<feature type="transmembrane region" description="Helical" evidence="10">
    <location>
        <begin position="194"/>
        <end position="213"/>
    </location>
</feature>
<dbReference type="EMBL" id="BMED01000003">
    <property type="protein sequence ID" value="GGC84578.1"/>
    <property type="molecule type" value="Genomic_DNA"/>
</dbReference>
<keyword evidence="6 10" id="KW-0812">Transmembrane</keyword>
<dbReference type="PANTHER" id="PTHR30151">
    <property type="entry name" value="ALKANE SULFONATE ABC TRANSPORTER-RELATED, MEMBRANE SUBUNIT"/>
    <property type="match status" value="1"/>
</dbReference>
<dbReference type="InterPro" id="IPR005889">
    <property type="entry name" value="NtrB"/>
</dbReference>
<organism evidence="12 13">
    <name type="scientific">Undibacterium terreum</name>
    <dbReference type="NCBI Taxonomy" id="1224302"/>
    <lineage>
        <taxon>Bacteria</taxon>
        <taxon>Pseudomonadati</taxon>
        <taxon>Pseudomonadota</taxon>
        <taxon>Betaproteobacteria</taxon>
        <taxon>Burkholderiales</taxon>
        <taxon>Oxalobacteraceae</taxon>
        <taxon>Undibacterium</taxon>
    </lineage>
</organism>
<sequence length="324" mass="34839">MNTMIHGVIRDPGLGAATGSHKPEAQDVAGTTTEAAAETAIGEDKPLAVAEARPAPGSDAAKAQSRLRPFLLAVLPPLLGVAFLVLVWEIIAYKNTAFPSPMTTLEEAIKVFSDPFYQKGPNDQGIGWNIYASLKRVAVGFGLAAVVGIPLGFLIGRFKFLSGMFNPIISLLKPVSPLAWLPIGLLVFKSANPAAIWSIFICSIWPMIINTAIGVQRVPQDYMNVARVLNLSEWKIVTKILFPSVLPYMLTGVRLAIGTAWLVIVAAEMLTGGVGIGFWVWDEWNNLNVPHIIIAIVVIGMVGLILEQILVSLAKAFTYEDAGN</sequence>
<reference evidence="12" key="1">
    <citation type="journal article" date="2014" name="Int. J. Syst. Evol. Microbiol.">
        <title>Complete genome sequence of Corynebacterium casei LMG S-19264T (=DSM 44701T), isolated from a smear-ripened cheese.</title>
        <authorList>
            <consortium name="US DOE Joint Genome Institute (JGI-PGF)"/>
            <person name="Walter F."/>
            <person name="Albersmeier A."/>
            <person name="Kalinowski J."/>
            <person name="Ruckert C."/>
        </authorList>
    </citation>
    <scope>NUCLEOTIDE SEQUENCE</scope>
    <source>
        <strain evidence="12">CGMCC 1.10998</strain>
    </source>
</reference>
<keyword evidence="7 10" id="KW-1133">Transmembrane helix</keyword>
<dbReference type="PANTHER" id="PTHR30151:SF7">
    <property type="entry name" value="NITRATE IMPORT PERMEASE PROTEIN NRTB"/>
    <property type="match status" value="1"/>
</dbReference>
<evidence type="ECO:0000259" key="11">
    <source>
        <dbReference type="PROSITE" id="PS50928"/>
    </source>
</evidence>
<evidence type="ECO:0000256" key="4">
    <source>
        <dbReference type="ARBA" id="ARBA00022475"/>
    </source>
</evidence>
<evidence type="ECO:0000256" key="2">
    <source>
        <dbReference type="ARBA" id="ARBA00004651"/>
    </source>
</evidence>
<evidence type="ECO:0000256" key="5">
    <source>
        <dbReference type="ARBA" id="ARBA00022519"/>
    </source>
</evidence>
<accession>A0A916XMJ9</accession>
<evidence type="ECO:0000256" key="8">
    <source>
        <dbReference type="ARBA" id="ARBA00023065"/>
    </source>
</evidence>
<keyword evidence="3 10" id="KW-0813">Transport</keyword>
<keyword evidence="9 10" id="KW-0472">Membrane</keyword>
<dbReference type="InterPro" id="IPR035906">
    <property type="entry name" value="MetI-like_sf"/>
</dbReference>
<comment type="subcellular location">
    <subcellularLocation>
        <location evidence="1">Cell inner membrane</location>
    </subcellularLocation>
    <subcellularLocation>
        <location evidence="2 10">Cell membrane</location>
        <topology evidence="2 10">Multi-pass membrane protein</topology>
    </subcellularLocation>
</comment>
<feature type="domain" description="ABC transmembrane type-1" evidence="11">
    <location>
        <begin position="130"/>
        <end position="310"/>
    </location>
</feature>
<evidence type="ECO:0000313" key="13">
    <source>
        <dbReference type="Proteomes" id="UP000637423"/>
    </source>
</evidence>
<dbReference type="InterPro" id="IPR000515">
    <property type="entry name" value="MetI-like"/>
</dbReference>
<dbReference type="Proteomes" id="UP000637423">
    <property type="component" value="Unassembled WGS sequence"/>
</dbReference>
<keyword evidence="5" id="KW-0997">Cell inner membrane</keyword>
<evidence type="ECO:0000256" key="9">
    <source>
        <dbReference type="ARBA" id="ARBA00023136"/>
    </source>
</evidence>
<name>A0A916XMJ9_9BURK</name>
<evidence type="ECO:0000256" key="7">
    <source>
        <dbReference type="ARBA" id="ARBA00022989"/>
    </source>
</evidence>
<reference evidence="12" key="2">
    <citation type="submission" date="2020-09" db="EMBL/GenBank/DDBJ databases">
        <authorList>
            <person name="Sun Q."/>
            <person name="Zhou Y."/>
        </authorList>
    </citation>
    <scope>NUCLEOTIDE SEQUENCE</scope>
    <source>
        <strain evidence="12">CGMCC 1.10998</strain>
    </source>
</reference>